<dbReference type="Proteomes" id="UP000001964">
    <property type="component" value="Chromosome"/>
</dbReference>
<dbReference type="GO" id="GO:0043565">
    <property type="term" value="F:sequence-specific DNA binding"/>
    <property type="evidence" value="ECO:0007669"/>
    <property type="project" value="InterPro"/>
</dbReference>
<dbReference type="STRING" id="394221.Mmar10_2612"/>
<name>Q0ALE5_MARMM</name>
<dbReference type="SMART" id="SM00342">
    <property type="entry name" value="HTH_ARAC"/>
    <property type="match status" value="1"/>
</dbReference>
<feature type="domain" description="HTH araC/xylS-type" evidence="2">
    <location>
        <begin position="236"/>
        <end position="340"/>
    </location>
</feature>
<evidence type="ECO:0000256" key="1">
    <source>
        <dbReference type="ARBA" id="ARBA00023125"/>
    </source>
</evidence>
<proteinExistence type="predicted"/>
<accession>Q0ALE5</accession>
<dbReference type="EMBL" id="CP000449">
    <property type="protein sequence ID" value="ABI66898.1"/>
    <property type="molecule type" value="Genomic_DNA"/>
</dbReference>
<evidence type="ECO:0000313" key="3">
    <source>
        <dbReference type="EMBL" id="ABI66898.1"/>
    </source>
</evidence>
<dbReference type="Pfam" id="PF12833">
    <property type="entry name" value="HTH_18"/>
    <property type="match status" value="1"/>
</dbReference>
<dbReference type="PROSITE" id="PS01124">
    <property type="entry name" value="HTH_ARAC_FAMILY_2"/>
    <property type="match status" value="1"/>
</dbReference>
<reference evidence="3 4" key="1">
    <citation type="submission" date="2006-08" db="EMBL/GenBank/DDBJ databases">
        <title>Complete sequence of Maricaulis maris MCS10.</title>
        <authorList>
            <consortium name="US DOE Joint Genome Institute"/>
            <person name="Copeland A."/>
            <person name="Lucas S."/>
            <person name="Lapidus A."/>
            <person name="Barry K."/>
            <person name="Detter J.C."/>
            <person name="Glavina del Rio T."/>
            <person name="Hammon N."/>
            <person name="Israni S."/>
            <person name="Dalin E."/>
            <person name="Tice H."/>
            <person name="Pitluck S."/>
            <person name="Saunders E."/>
            <person name="Brettin T."/>
            <person name="Bruce D."/>
            <person name="Han C."/>
            <person name="Tapia R."/>
            <person name="Gilna P."/>
            <person name="Schmutz J."/>
            <person name="Larimer F."/>
            <person name="Land M."/>
            <person name="Hauser L."/>
            <person name="Kyrpides N."/>
            <person name="Mikhailova N."/>
            <person name="Viollier P."/>
            <person name="Stephens C."/>
            <person name="Richardson P."/>
        </authorList>
    </citation>
    <scope>NUCLEOTIDE SEQUENCE [LARGE SCALE GENOMIC DNA]</scope>
    <source>
        <strain evidence="3 4">MCS10</strain>
    </source>
</reference>
<dbReference type="AlphaFoldDB" id="Q0ALE5"/>
<dbReference type="OrthoDB" id="9816011at2"/>
<dbReference type="Gene3D" id="1.10.10.60">
    <property type="entry name" value="Homeodomain-like"/>
    <property type="match status" value="1"/>
</dbReference>
<dbReference type="eggNOG" id="COG2207">
    <property type="taxonomic scope" value="Bacteria"/>
</dbReference>
<dbReference type="HOGENOM" id="CLU_041408_4_2_5"/>
<dbReference type="InterPro" id="IPR018060">
    <property type="entry name" value="HTH_AraC"/>
</dbReference>
<dbReference type="GO" id="GO:0003700">
    <property type="term" value="F:DNA-binding transcription factor activity"/>
    <property type="evidence" value="ECO:0007669"/>
    <property type="project" value="InterPro"/>
</dbReference>
<keyword evidence="1" id="KW-0238">DNA-binding</keyword>
<keyword evidence="4" id="KW-1185">Reference proteome</keyword>
<sequence length="349" mass="37756">MTLIDAVQLLTAYHAGGLAGYLLVRRISPSLAILCLVFATHMLANLVTTLAQLPPQANITSAFGLLYGPAFWLFVRGLCYREARPGWRDLIHLVPALLVILIRPADPWPQLAGLPLLIGYLVATFLALREHGRLAGQVRADDDRVSLRWVRQAFFAFVAIAAFDIGRSAFAARLPGLDDAGLALVLVAVTALLSALTWRSREHVRDRGALSPRGLEAGRAGAASGPDDADALADFSRIDAIVRRQELWREPRLSLADVAREAGGSTRDVSRAVNAGSGRSFSAYVNGLRIDAVDALMSDPERSDATLLTLAFEAGFNSKSAFNRLYRTVRGETPSRAFARAASARLSRD</sequence>
<organism evidence="3 4">
    <name type="scientific">Maricaulis maris (strain MCS10)</name>
    <name type="common">Caulobacter maris</name>
    <dbReference type="NCBI Taxonomy" id="394221"/>
    <lineage>
        <taxon>Bacteria</taxon>
        <taxon>Pseudomonadati</taxon>
        <taxon>Pseudomonadota</taxon>
        <taxon>Alphaproteobacteria</taxon>
        <taxon>Maricaulales</taxon>
        <taxon>Maricaulaceae</taxon>
        <taxon>Maricaulis</taxon>
    </lineage>
</organism>
<dbReference type="KEGG" id="mmr:Mmar10_2612"/>
<dbReference type="PANTHER" id="PTHR43280">
    <property type="entry name" value="ARAC-FAMILY TRANSCRIPTIONAL REGULATOR"/>
    <property type="match status" value="1"/>
</dbReference>
<evidence type="ECO:0000313" key="4">
    <source>
        <dbReference type="Proteomes" id="UP000001964"/>
    </source>
</evidence>
<dbReference type="PANTHER" id="PTHR43280:SF2">
    <property type="entry name" value="HTH-TYPE TRANSCRIPTIONAL REGULATOR EXSA"/>
    <property type="match status" value="1"/>
</dbReference>
<dbReference type="RefSeq" id="WP_011644542.1">
    <property type="nucleotide sequence ID" value="NC_008347.1"/>
</dbReference>
<gene>
    <name evidence="3" type="ordered locus">Mmar10_2612</name>
</gene>
<evidence type="ECO:0000259" key="2">
    <source>
        <dbReference type="PROSITE" id="PS01124"/>
    </source>
</evidence>
<protein>
    <submittedName>
        <fullName evidence="3">Transcriptional regulator, AraC family</fullName>
    </submittedName>
</protein>